<dbReference type="Proteomes" id="UP000585474">
    <property type="component" value="Unassembled WGS sequence"/>
</dbReference>
<name>A0A7J0HF21_9ERIC</name>
<evidence type="ECO:0000256" key="1">
    <source>
        <dbReference type="SAM" id="MobiDB-lite"/>
    </source>
</evidence>
<gene>
    <name evidence="2" type="ORF">Acr_29g0008920</name>
</gene>
<sequence>MPLSSCSSHLSVLKTKTAVISMEATCFAASQPPLLHPKFPYPIKSSEIATTKSRPFICAVISKSLTVEISPKPTTPVSRGKPLQASPPPLPRVSSESLQYPAGYLAARTEHPSAHAGDGEQRRRRRAVVGESLSFTLYVMTG</sequence>
<dbReference type="AlphaFoldDB" id="A0A7J0HF21"/>
<evidence type="ECO:0000313" key="3">
    <source>
        <dbReference type="Proteomes" id="UP000585474"/>
    </source>
</evidence>
<protein>
    <submittedName>
        <fullName evidence="2">Uncharacterized protein</fullName>
    </submittedName>
</protein>
<dbReference type="EMBL" id="BJWL01000029">
    <property type="protein sequence ID" value="GFZ21730.1"/>
    <property type="molecule type" value="Genomic_DNA"/>
</dbReference>
<proteinExistence type="predicted"/>
<keyword evidence="3" id="KW-1185">Reference proteome</keyword>
<evidence type="ECO:0000313" key="2">
    <source>
        <dbReference type="EMBL" id="GFZ21730.1"/>
    </source>
</evidence>
<comment type="caution">
    <text evidence="2">The sequence shown here is derived from an EMBL/GenBank/DDBJ whole genome shotgun (WGS) entry which is preliminary data.</text>
</comment>
<feature type="region of interest" description="Disordered" evidence="1">
    <location>
        <begin position="70"/>
        <end position="96"/>
    </location>
</feature>
<organism evidence="2 3">
    <name type="scientific">Actinidia rufa</name>
    <dbReference type="NCBI Taxonomy" id="165716"/>
    <lineage>
        <taxon>Eukaryota</taxon>
        <taxon>Viridiplantae</taxon>
        <taxon>Streptophyta</taxon>
        <taxon>Embryophyta</taxon>
        <taxon>Tracheophyta</taxon>
        <taxon>Spermatophyta</taxon>
        <taxon>Magnoliopsida</taxon>
        <taxon>eudicotyledons</taxon>
        <taxon>Gunneridae</taxon>
        <taxon>Pentapetalae</taxon>
        <taxon>asterids</taxon>
        <taxon>Ericales</taxon>
        <taxon>Actinidiaceae</taxon>
        <taxon>Actinidia</taxon>
    </lineage>
</organism>
<accession>A0A7J0HF21</accession>
<reference evidence="2 3" key="1">
    <citation type="submission" date="2019-07" db="EMBL/GenBank/DDBJ databases">
        <title>De Novo Assembly of kiwifruit Actinidia rufa.</title>
        <authorList>
            <person name="Sugita-Konishi S."/>
            <person name="Sato K."/>
            <person name="Mori E."/>
            <person name="Abe Y."/>
            <person name="Kisaki G."/>
            <person name="Hamano K."/>
            <person name="Suezawa K."/>
            <person name="Otani M."/>
            <person name="Fukuda T."/>
            <person name="Manabe T."/>
            <person name="Gomi K."/>
            <person name="Tabuchi M."/>
            <person name="Akimitsu K."/>
            <person name="Kataoka I."/>
        </authorList>
    </citation>
    <scope>NUCLEOTIDE SEQUENCE [LARGE SCALE GENOMIC DNA]</scope>
    <source>
        <strain evidence="3">cv. Fuchu</strain>
    </source>
</reference>